<gene>
    <name evidence="2" type="ORF">IL334_005365</name>
</gene>
<accession>A0ABZ1D4Z9</accession>
<dbReference type="Proteomes" id="UP001329825">
    <property type="component" value="Chromosome 7"/>
</dbReference>
<sequence length="192" mass="21725">MFTKYLAILTTLTVLTSASPTLLNVVEDVASLEQAQIKVDVQFPAHTKYINGNKEEDTFFGDGSKSTTHQFKFDPVETTEDRWKQAGPFYWLIYDEKADIDKLEDKDILYRMTCYAQHLKSNTSPTAHSMELLTTPPFINSLGEETTEEMIKIVNVVCGGDGCVKEDGCGDAEEPEFSREWLDNYFVNLLSL</sequence>
<evidence type="ECO:0000313" key="3">
    <source>
        <dbReference type="Proteomes" id="UP001329825"/>
    </source>
</evidence>
<feature type="signal peptide" evidence="1">
    <location>
        <begin position="1"/>
        <end position="18"/>
    </location>
</feature>
<proteinExistence type="predicted"/>
<reference evidence="2 3" key="1">
    <citation type="submission" date="2024-01" db="EMBL/GenBank/DDBJ databases">
        <title>Comparative genomics of Cryptococcus and Kwoniella reveals pathogenesis evolution and contrasting modes of karyotype evolution via chromosome fusion or intercentromeric recombination.</title>
        <authorList>
            <person name="Coelho M.A."/>
            <person name="David-Palma M."/>
            <person name="Shea T."/>
            <person name="Bowers K."/>
            <person name="McGinley-Smith S."/>
            <person name="Mohammad A.W."/>
            <person name="Gnirke A."/>
            <person name="Yurkov A.M."/>
            <person name="Nowrousian M."/>
            <person name="Sun S."/>
            <person name="Cuomo C.A."/>
            <person name="Heitman J."/>
        </authorList>
    </citation>
    <scope>NUCLEOTIDE SEQUENCE [LARGE SCALE GENOMIC DNA]</scope>
    <source>
        <strain evidence="2">CBS 11374</strain>
    </source>
</reference>
<keyword evidence="3" id="KW-1185">Reference proteome</keyword>
<feature type="chain" id="PRO_5045388219" evidence="1">
    <location>
        <begin position="19"/>
        <end position="192"/>
    </location>
</feature>
<dbReference type="RefSeq" id="XP_062793129.1">
    <property type="nucleotide sequence ID" value="XM_062937078.1"/>
</dbReference>
<name>A0ABZ1D4Z9_9TREE</name>
<protein>
    <submittedName>
        <fullName evidence="2">Uncharacterized protein</fullName>
    </submittedName>
</protein>
<dbReference type="EMBL" id="CP141887">
    <property type="protein sequence ID" value="WRT68389.1"/>
    <property type="molecule type" value="Genomic_DNA"/>
</dbReference>
<keyword evidence="1" id="KW-0732">Signal</keyword>
<evidence type="ECO:0000313" key="2">
    <source>
        <dbReference type="EMBL" id="WRT68389.1"/>
    </source>
</evidence>
<evidence type="ECO:0000256" key="1">
    <source>
        <dbReference type="SAM" id="SignalP"/>
    </source>
</evidence>
<dbReference type="GeneID" id="87957496"/>
<organism evidence="2 3">
    <name type="scientific">Kwoniella shivajii</name>
    <dbReference type="NCBI Taxonomy" id="564305"/>
    <lineage>
        <taxon>Eukaryota</taxon>
        <taxon>Fungi</taxon>
        <taxon>Dikarya</taxon>
        <taxon>Basidiomycota</taxon>
        <taxon>Agaricomycotina</taxon>
        <taxon>Tremellomycetes</taxon>
        <taxon>Tremellales</taxon>
        <taxon>Cryptococcaceae</taxon>
        <taxon>Kwoniella</taxon>
    </lineage>
</organism>